<feature type="region of interest" description="Disordered" evidence="1">
    <location>
        <begin position="910"/>
        <end position="983"/>
    </location>
</feature>
<protein>
    <submittedName>
        <fullName evidence="2">Uncharacterized protein</fullName>
    </submittedName>
</protein>
<organism evidence="2 3">
    <name type="scientific">Colletotrichum tanaceti</name>
    <dbReference type="NCBI Taxonomy" id="1306861"/>
    <lineage>
        <taxon>Eukaryota</taxon>
        <taxon>Fungi</taxon>
        <taxon>Dikarya</taxon>
        <taxon>Ascomycota</taxon>
        <taxon>Pezizomycotina</taxon>
        <taxon>Sordariomycetes</taxon>
        <taxon>Hypocreomycetidae</taxon>
        <taxon>Glomerellales</taxon>
        <taxon>Glomerellaceae</taxon>
        <taxon>Colletotrichum</taxon>
        <taxon>Colletotrichum destructivum species complex</taxon>
    </lineage>
</organism>
<gene>
    <name evidence="2" type="ORF">CTA1_3178</name>
</gene>
<feature type="compositionally biased region" description="Basic and acidic residues" evidence="1">
    <location>
        <begin position="578"/>
        <end position="597"/>
    </location>
</feature>
<name>A0A4U6XS58_9PEZI</name>
<reference evidence="2 3" key="1">
    <citation type="journal article" date="2019" name="PLoS ONE">
        <title>Comparative genome analysis indicates high evolutionary potential of pathogenicity genes in Colletotrichum tanaceti.</title>
        <authorList>
            <person name="Lelwala R.V."/>
            <person name="Korhonen P.K."/>
            <person name="Young N.D."/>
            <person name="Scott J.B."/>
            <person name="Ades P.A."/>
            <person name="Gasser R.B."/>
            <person name="Taylor P.W.J."/>
        </authorList>
    </citation>
    <scope>NUCLEOTIDE SEQUENCE [LARGE SCALE GENOMIC DNA]</scope>
    <source>
        <strain evidence="2">BRIP57314</strain>
    </source>
</reference>
<feature type="region of interest" description="Disordered" evidence="1">
    <location>
        <begin position="1036"/>
        <end position="1175"/>
    </location>
</feature>
<feature type="compositionally biased region" description="Polar residues" evidence="1">
    <location>
        <begin position="1098"/>
        <end position="1116"/>
    </location>
</feature>
<proteinExistence type="predicted"/>
<dbReference type="OrthoDB" id="4835412at2759"/>
<feature type="compositionally biased region" description="Low complexity" evidence="1">
    <location>
        <begin position="147"/>
        <end position="162"/>
    </location>
</feature>
<feature type="region of interest" description="Disordered" evidence="1">
    <location>
        <begin position="1"/>
        <end position="21"/>
    </location>
</feature>
<accession>A0A4U6XS58</accession>
<keyword evidence="3" id="KW-1185">Reference proteome</keyword>
<feature type="compositionally biased region" description="Polar residues" evidence="1">
    <location>
        <begin position="208"/>
        <end position="233"/>
    </location>
</feature>
<feature type="compositionally biased region" description="Basic and acidic residues" evidence="1">
    <location>
        <begin position="1143"/>
        <end position="1155"/>
    </location>
</feature>
<sequence length="1339" mass="145749">MANTSNPVMNGLQNGQPDLDQDRRRWFNDFEAIKARFEAEKETIRSRFLQQQRDACTDLDEEARHADMPGLPQKAHELMQKYQNELRSHRWAACQHRFDEEEKDRVQREKNALREHHILFPILGPSGHNGLNATYGPAAGPSRRPSTAKTTTTTATTATTATLRGQTPPNGRMALPSEMLARAIASSSLANNVPQPRQPLPQGGTGMPSHTTHPNQHGLSRQANGASGDASSTQMQHQQLLNQSRQPQQPMGQSQRNPHNQHIPHNPNWLHHGQPGSQHGSPHMAPIYQNRPVNGSTVANGPPRVLASQVPLPILGSNHYGHAHMRIKPSARTLTGGDLADSMHGNRVPLPPMHMSAMGNRDDRLQTHNGMNMTQLSTPRADDLARQAMEVHRLPKRQSDASDVSARDADFKRTRLDTPQPIAPRTITFQEVYQDGKAEFKHNIVKYDDVFYILRCDEHGVHFKQNALAAAAKHLHGASHGHQKKEHKLAVETIGFHVVDCTEELAALNNACVRQAFENGYKPLNQLHGPKSGGKRHSISMPAVVDAAVDRVSSVSQSPFQAPVQAAALENVTEQDETEHGHQQDIKQDNKQEDSMPTKDMLNPKAGELYHARWPRSSKVYIVMVLGWTDLRMCGWEAKLSETQLYDKKIRPSCYTYNDDGIAGWASGFGDDEPRVLERDVPVLWFESKGKTRLGWLGVKWLLKPMVLDDPSRPTDPDNPSNQARKTYAEIRGYDSFEAMLAASGTEGAVPTTTKVPSSASASDSDSTPDVDMYDFGDNPPVVDDSDDEDYVERRSRKGRATEDEGGGEDDDETAGADERPVTPQPLRRSTQERRPSSRLGGGGWPSGRMGATAGTRLSAQKDKSTADDEEDVTMKDARQTTPLKERSTGDATPKAAGEVEGLLLNVALGTPEDPVKGGNAKAAGFGAAVRSDSSASESSVFPSGSESEPAERATLSELSRSSPFERCNVQEGPEKADVKTARDGEKYSLTNHAAAMAKLAQSAIKAVSKSPSQDREAAQISPVLQVANLVNNAAAPEKVAEQPSSGASQAKPKDVRRPLPSGPGTRVIVAEPATIPRASMSHDMSTGGIGAQKKVTNRQSSVDLTVQSNQEAETQSARCGSAGSGDSAARRSDPRMSISNAVDDHKNEGIKRTEAGLVERNAAEEGNNGGLSGNNTPSVLVHIGFANDARWRAVRASESPRMPAAMVQSPVIDRSEAASPALSGKKEAETSIDVAEFHEGDRRWAHEGRFLRFVLEDEPSGIARSLEEDGMEVTVDASQVKAAQMTGSEVRLVLKTGGEQRLVFGANALTGSHRGARMQTARFYRWVTGRNTEIEHIG</sequence>
<dbReference type="Proteomes" id="UP000310108">
    <property type="component" value="Unassembled WGS sequence"/>
</dbReference>
<feature type="compositionally biased region" description="Low complexity" evidence="1">
    <location>
        <begin position="1117"/>
        <end position="1128"/>
    </location>
</feature>
<feature type="compositionally biased region" description="Low complexity" evidence="1">
    <location>
        <begin position="234"/>
        <end position="249"/>
    </location>
</feature>
<evidence type="ECO:0000256" key="1">
    <source>
        <dbReference type="SAM" id="MobiDB-lite"/>
    </source>
</evidence>
<feature type="compositionally biased region" description="Acidic residues" evidence="1">
    <location>
        <begin position="804"/>
        <end position="816"/>
    </location>
</feature>
<comment type="caution">
    <text evidence="2">The sequence shown here is derived from an EMBL/GenBank/DDBJ whole genome shotgun (WGS) entry which is preliminary data.</text>
</comment>
<evidence type="ECO:0000313" key="3">
    <source>
        <dbReference type="Proteomes" id="UP000310108"/>
    </source>
</evidence>
<dbReference type="EMBL" id="PJEX01000020">
    <property type="protein sequence ID" value="TKW58720.1"/>
    <property type="molecule type" value="Genomic_DNA"/>
</dbReference>
<feature type="region of interest" description="Disordered" evidence="1">
    <location>
        <begin position="572"/>
        <end position="601"/>
    </location>
</feature>
<feature type="compositionally biased region" description="Low complexity" evidence="1">
    <location>
        <begin position="917"/>
        <end position="948"/>
    </location>
</feature>
<feature type="region of interest" description="Disordered" evidence="1">
    <location>
        <begin position="189"/>
        <end position="304"/>
    </location>
</feature>
<feature type="compositionally biased region" description="Basic and acidic residues" evidence="1">
    <location>
        <begin position="973"/>
        <end position="983"/>
    </location>
</feature>
<feature type="region of interest" description="Disordered" evidence="1">
    <location>
        <begin position="137"/>
        <end position="173"/>
    </location>
</feature>
<dbReference type="STRING" id="1306861.A0A4U6XS58"/>
<feature type="compositionally biased region" description="Polar residues" evidence="1">
    <location>
        <begin position="1"/>
        <end position="16"/>
    </location>
</feature>
<feature type="compositionally biased region" description="Basic and acidic residues" evidence="1">
    <location>
        <begin position="860"/>
        <end position="889"/>
    </location>
</feature>
<evidence type="ECO:0000313" key="2">
    <source>
        <dbReference type="EMBL" id="TKW58720.1"/>
    </source>
</evidence>
<feature type="compositionally biased region" description="Low complexity" evidence="1">
    <location>
        <begin position="257"/>
        <end position="268"/>
    </location>
</feature>
<feature type="region of interest" description="Disordered" evidence="1">
    <location>
        <begin position="748"/>
        <end position="897"/>
    </location>
</feature>